<comment type="caution">
    <text evidence="1">The sequence shown here is derived from an EMBL/GenBank/DDBJ whole genome shotgun (WGS) entry which is preliminary data.</text>
</comment>
<protein>
    <submittedName>
        <fullName evidence="1">Uncharacterized protein</fullName>
    </submittedName>
</protein>
<evidence type="ECO:0000313" key="2">
    <source>
        <dbReference type="Proteomes" id="UP001419268"/>
    </source>
</evidence>
<sequence>MQLRWRFHANARHVCRGGRPMQPRATHANVTHVSRGGKANANVTHVSPG</sequence>
<dbReference type="Proteomes" id="UP001419268">
    <property type="component" value="Unassembled WGS sequence"/>
</dbReference>
<dbReference type="EMBL" id="JBBNAG010000012">
    <property type="protein sequence ID" value="KAK9089387.1"/>
    <property type="molecule type" value="Genomic_DNA"/>
</dbReference>
<name>A0AAP0EEK8_9MAGN</name>
<accession>A0AAP0EEK8</accession>
<keyword evidence="2" id="KW-1185">Reference proteome</keyword>
<dbReference type="AlphaFoldDB" id="A0AAP0EEK8"/>
<proteinExistence type="predicted"/>
<reference evidence="1 2" key="1">
    <citation type="submission" date="2024-01" db="EMBL/GenBank/DDBJ databases">
        <title>Genome assemblies of Stephania.</title>
        <authorList>
            <person name="Yang L."/>
        </authorList>
    </citation>
    <scope>NUCLEOTIDE SEQUENCE [LARGE SCALE GENOMIC DNA]</scope>
    <source>
        <strain evidence="1">JXDWG</strain>
        <tissue evidence="1">Leaf</tissue>
    </source>
</reference>
<organism evidence="1 2">
    <name type="scientific">Stephania cephalantha</name>
    <dbReference type="NCBI Taxonomy" id="152367"/>
    <lineage>
        <taxon>Eukaryota</taxon>
        <taxon>Viridiplantae</taxon>
        <taxon>Streptophyta</taxon>
        <taxon>Embryophyta</taxon>
        <taxon>Tracheophyta</taxon>
        <taxon>Spermatophyta</taxon>
        <taxon>Magnoliopsida</taxon>
        <taxon>Ranunculales</taxon>
        <taxon>Menispermaceae</taxon>
        <taxon>Menispermoideae</taxon>
        <taxon>Cissampelideae</taxon>
        <taxon>Stephania</taxon>
    </lineage>
</organism>
<gene>
    <name evidence="1" type="ORF">Scep_028469</name>
</gene>
<evidence type="ECO:0000313" key="1">
    <source>
        <dbReference type="EMBL" id="KAK9089387.1"/>
    </source>
</evidence>